<evidence type="ECO:0000313" key="7">
    <source>
        <dbReference type="Proteomes" id="UP001388673"/>
    </source>
</evidence>
<protein>
    <recommendedName>
        <fullName evidence="5">PAC domain-containing protein</fullName>
    </recommendedName>
</protein>
<organism evidence="6 7">
    <name type="scientific">Kwoniella newhampshirensis</name>
    <dbReference type="NCBI Taxonomy" id="1651941"/>
    <lineage>
        <taxon>Eukaryota</taxon>
        <taxon>Fungi</taxon>
        <taxon>Dikarya</taxon>
        <taxon>Basidiomycota</taxon>
        <taxon>Agaricomycotina</taxon>
        <taxon>Tremellomycetes</taxon>
        <taxon>Tremellales</taxon>
        <taxon>Cryptococcaceae</taxon>
        <taxon>Kwoniella</taxon>
    </lineage>
</organism>
<dbReference type="PANTHER" id="PTHR47429">
    <property type="entry name" value="PROTEIN TWIN LOV 1"/>
    <property type="match status" value="1"/>
</dbReference>
<evidence type="ECO:0000259" key="5">
    <source>
        <dbReference type="PROSITE" id="PS50113"/>
    </source>
</evidence>
<sequence>MTASLHHYGSSSASTSVSDHTHPSSHTSTSISGSDDAEEVWDLLDALGRMEGANVNDRNDEEMTSLMQALSYDPSTGSSNGHVGSESPPGISDIPHFPPLSGDNDQKDVAARPSRTSEPISKGVSQNEEQGLLDLANVGRFEDLLKTQMGLVRFEQWVDDEGLPGSKQLLKYYKDIRASAALLDEINAVGTGLYDVYFGEQQGSTDAFQSLRFKPQDCIPALASASLGMHSAQSAVTQKLYAMEFKRFIAGRLTEQAKARIADPRLPDQPLILISDGFCRLSEYPRSLLIGRNCRFLQGPETDKSTVQALRAAIEAGQEHCCLLLNYTRTGRPFWNLLNMIPLKSASGAVEYLLGAQIDVTTAMSTSRPFETLQDIAKSGKSRGESKAAEFEFSAELVKSADTQLQRPSALRQMSQVSSAPLSKKSASVPYQGPNLAADRQQAPTSPGMKSSKWISKLVKTSPTQPSVGKFTAETPEHIRDRISVFSAAHSKLIVFDAKCGRIQYVTPSLLSYLHYPIRTHKDRLSSRLLRMDISDILTGANLAETQSVKSTIRAVVSNQTTHSIIAGLVASQESDVSSDIAYVMTETGMKYSRISLLHFTPVKDGRDMAQMYVVVVG</sequence>
<dbReference type="InterPro" id="IPR000700">
    <property type="entry name" value="PAS-assoc_C"/>
</dbReference>
<dbReference type="InterPro" id="IPR035965">
    <property type="entry name" value="PAS-like_dom_sf"/>
</dbReference>
<keyword evidence="1" id="KW-0285">Flavoprotein</keyword>
<dbReference type="Gene3D" id="3.30.450.20">
    <property type="entry name" value="PAS domain"/>
    <property type="match status" value="1"/>
</dbReference>
<keyword evidence="7" id="KW-1185">Reference proteome</keyword>
<gene>
    <name evidence="6" type="ORF">IAR55_006367</name>
</gene>
<accession>A0AAW0YDW3</accession>
<dbReference type="PANTHER" id="PTHR47429:SF2">
    <property type="entry name" value="PROTEIN TWIN LOV 1"/>
    <property type="match status" value="1"/>
</dbReference>
<evidence type="ECO:0000256" key="1">
    <source>
        <dbReference type="ARBA" id="ARBA00022630"/>
    </source>
</evidence>
<feature type="compositionally biased region" description="Polar residues" evidence="4">
    <location>
        <begin position="71"/>
        <end position="82"/>
    </location>
</feature>
<dbReference type="InterPro" id="IPR000014">
    <property type="entry name" value="PAS"/>
</dbReference>
<keyword evidence="3" id="KW-0157">Chromophore</keyword>
<dbReference type="EMBL" id="JBCAWK010000013">
    <property type="protein sequence ID" value="KAK8844521.1"/>
    <property type="molecule type" value="Genomic_DNA"/>
</dbReference>
<reference evidence="6 7" key="1">
    <citation type="journal article" date="2024" name="bioRxiv">
        <title>Comparative genomics of Cryptococcus and Kwoniella reveals pathogenesis evolution and contrasting karyotype dynamics via intercentromeric recombination or chromosome fusion.</title>
        <authorList>
            <person name="Coelho M.A."/>
            <person name="David-Palma M."/>
            <person name="Shea T."/>
            <person name="Bowers K."/>
            <person name="McGinley-Smith S."/>
            <person name="Mohammad A.W."/>
            <person name="Gnirke A."/>
            <person name="Yurkov A.M."/>
            <person name="Nowrousian M."/>
            <person name="Sun S."/>
            <person name="Cuomo C.A."/>
            <person name="Heitman J."/>
        </authorList>
    </citation>
    <scope>NUCLEOTIDE SEQUENCE [LARGE SCALE GENOMIC DNA]</scope>
    <source>
        <strain evidence="6 7">CBS 13917</strain>
    </source>
</reference>
<dbReference type="PROSITE" id="PS50113">
    <property type="entry name" value="PAC"/>
    <property type="match status" value="1"/>
</dbReference>
<name>A0AAW0YDW3_9TREE</name>
<dbReference type="RefSeq" id="XP_066799745.1">
    <property type="nucleotide sequence ID" value="XM_066949451.1"/>
</dbReference>
<dbReference type="CDD" id="cd00130">
    <property type="entry name" value="PAS"/>
    <property type="match status" value="1"/>
</dbReference>
<evidence type="ECO:0000256" key="4">
    <source>
        <dbReference type="SAM" id="MobiDB-lite"/>
    </source>
</evidence>
<dbReference type="AlphaFoldDB" id="A0AAW0YDW3"/>
<evidence type="ECO:0000313" key="6">
    <source>
        <dbReference type="EMBL" id="KAK8844521.1"/>
    </source>
</evidence>
<dbReference type="GO" id="GO:0005634">
    <property type="term" value="C:nucleus"/>
    <property type="evidence" value="ECO:0007669"/>
    <property type="project" value="TreeGrafter"/>
</dbReference>
<evidence type="ECO:0000256" key="2">
    <source>
        <dbReference type="ARBA" id="ARBA00022643"/>
    </source>
</evidence>
<feature type="region of interest" description="Disordered" evidence="4">
    <location>
        <begin position="1"/>
        <end position="36"/>
    </location>
</feature>
<feature type="compositionally biased region" description="Low complexity" evidence="4">
    <location>
        <begin position="1"/>
        <end position="34"/>
    </location>
</feature>
<feature type="domain" description="PAC" evidence="5">
    <location>
        <begin position="318"/>
        <end position="372"/>
    </location>
</feature>
<feature type="region of interest" description="Disordered" evidence="4">
    <location>
        <begin position="71"/>
        <end position="128"/>
    </location>
</feature>
<comment type="caution">
    <text evidence="6">The sequence shown here is derived from an EMBL/GenBank/DDBJ whole genome shotgun (WGS) entry which is preliminary data.</text>
</comment>
<keyword evidence="2" id="KW-0288">FMN</keyword>
<feature type="region of interest" description="Disordered" evidence="4">
    <location>
        <begin position="404"/>
        <end position="451"/>
    </location>
</feature>
<dbReference type="KEGG" id="kne:92183625"/>
<evidence type="ECO:0000256" key="3">
    <source>
        <dbReference type="ARBA" id="ARBA00022991"/>
    </source>
</evidence>
<feature type="compositionally biased region" description="Polar residues" evidence="4">
    <location>
        <begin position="114"/>
        <end position="128"/>
    </location>
</feature>
<feature type="compositionally biased region" description="Polar residues" evidence="4">
    <location>
        <begin position="404"/>
        <end position="421"/>
    </location>
</feature>
<dbReference type="GeneID" id="92183625"/>
<dbReference type="Proteomes" id="UP001388673">
    <property type="component" value="Unassembled WGS sequence"/>
</dbReference>
<dbReference type="SUPFAM" id="SSF55785">
    <property type="entry name" value="PYP-like sensor domain (PAS domain)"/>
    <property type="match status" value="1"/>
</dbReference>
<proteinExistence type="predicted"/>
<dbReference type="Pfam" id="PF13426">
    <property type="entry name" value="PAS_9"/>
    <property type="match status" value="1"/>
</dbReference>